<dbReference type="EMBL" id="LBZK01000033">
    <property type="protein sequence ID" value="KKR69955.1"/>
    <property type="molecule type" value="Genomic_DNA"/>
</dbReference>
<protein>
    <recommendedName>
        <fullName evidence="1">DUF6922 domain-containing protein</fullName>
    </recommendedName>
</protein>
<gene>
    <name evidence="2" type="ORF">UU12_C0033G0006</name>
</gene>
<evidence type="ECO:0000313" key="3">
    <source>
        <dbReference type="Proteomes" id="UP000034562"/>
    </source>
</evidence>
<evidence type="ECO:0000313" key="2">
    <source>
        <dbReference type="EMBL" id="KKR69955.1"/>
    </source>
</evidence>
<dbReference type="InterPro" id="IPR053830">
    <property type="entry name" value="DUF6922"/>
</dbReference>
<name>A0A0G0VD18_9BACT</name>
<dbReference type="AlphaFoldDB" id="A0A0G0VD18"/>
<dbReference type="Proteomes" id="UP000034562">
    <property type="component" value="Unassembled WGS sequence"/>
</dbReference>
<feature type="domain" description="DUF6922" evidence="1">
    <location>
        <begin position="13"/>
        <end position="59"/>
    </location>
</feature>
<sequence>MSNKQFPSGLQAVLWSKNLNDLDTDKDKNYIINQVLAFGFLEHLQWLFKTYPKEVVKKTFLNNPIRTYSVKSLDFIKLILFGKKQVDLDEKKYVQHSL</sequence>
<comment type="caution">
    <text evidence="2">The sequence shown here is derived from an EMBL/GenBank/DDBJ whole genome shotgun (WGS) entry which is preliminary data.</text>
</comment>
<dbReference type="STRING" id="1618563.UU12_C0033G0006"/>
<accession>A0A0G0VD18</accession>
<evidence type="ECO:0000259" key="1">
    <source>
        <dbReference type="Pfam" id="PF21956"/>
    </source>
</evidence>
<proteinExistence type="predicted"/>
<reference evidence="2 3" key="1">
    <citation type="journal article" date="2015" name="Nature">
        <title>rRNA introns, odd ribosomes, and small enigmatic genomes across a large radiation of phyla.</title>
        <authorList>
            <person name="Brown C.T."/>
            <person name="Hug L.A."/>
            <person name="Thomas B.C."/>
            <person name="Sharon I."/>
            <person name="Castelle C.J."/>
            <person name="Singh A."/>
            <person name="Wilkins M.J."/>
            <person name="Williams K.H."/>
            <person name="Banfield J.F."/>
        </authorList>
    </citation>
    <scope>NUCLEOTIDE SEQUENCE [LARGE SCALE GENOMIC DNA]</scope>
</reference>
<organism evidence="2 3">
    <name type="scientific">Candidatus Woesebacteria bacterium GW2011_GWA2_40_7b</name>
    <dbReference type="NCBI Taxonomy" id="1618563"/>
    <lineage>
        <taxon>Bacteria</taxon>
        <taxon>Candidatus Woeseibacteriota</taxon>
    </lineage>
</organism>
<dbReference type="Pfam" id="PF21956">
    <property type="entry name" value="DUF6922"/>
    <property type="match status" value="1"/>
</dbReference>